<dbReference type="GeneID" id="26160273"/>
<evidence type="ECO:0000313" key="1">
    <source>
        <dbReference type="EMBL" id="EDV03806.1"/>
    </source>
</evidence>
<organism evidence="1 2">
    <name type="scientific">Bacteroides intestinalis DSM 17393</name>
    <dbReference type="NCBI Taxonomy" id="471870"/>
    <lineage>
        <taxon>Bacteria</taxon>
        <taxon>Pseudomonadati</taxon>
        <taxon>Bacteroidota</taxon>
        <taxon>Bacteroidia</taxon>
        <taxon>Bacteroidales</taxon>
        <taxon>Bacteroidaceae</taxon>
        <taxon>Bacteroides</taxon>
    </lineage>
</organism>
<dbReference type="Proteomes" id="UP000004596">
    <property type="component" value="Unassembled WGS sequence"/>
</dbReference>
<proteinExistence type="predicted"/>
<name>B3CGY4_9BACE</name>
<sequence length="96" mass="11111">MSRKKSLLRQLRQVEKHDTPARLEYYGHPKEIAKVIVKLIEQGKLRYNGVENYTQIIRSLTSVIDVVSVDTGKIVSRETLLTYAKWIRAGELPEDE</sequence>
<dbReference type="EMBL" id="ABJL02000008">
    <property type="protein sequence ID" value="EDV03806.1"/>
    <property type="molecule type" value="Genomic_DNA"/>
</dbReference>
<dbReference type="STRING" id="471870.BACINT_02932"/>
<evidence type="ECO:0000313" key="2">
    <source>
        <dbReference type="Proteomes" id="UP000004596"/>
    </source>
</evidence>
<dbReference type="AlphaFoldDB" id="B3CGY4"/>
<accession>B3CGY4</accession>
<dbReference type="RefSeq" id="WP_007664095.1">
    <property type="nucleotide sequence ID" value="NZ_ABJL02000008.1"/>
</dbReference>
<protein>
    <submittedName>
        <fullName evidence="1">Uncharacterized protein</fullName>
    </submittedName>
</protein>
<gene>
    <name evidence="1" type="ORF">BACINT_02932</name>
</gene>
<reference evidence="1 2" key="2">
    <citation type="submission" date="2008-04" db="EMBL/GenBank/DDBJ databases">
        <authorList>
            <person name="Fulton L."/>
            <person name="Clifton S."/>
            <person name="Fulton B."/>
            <person name="Xu J."/>
            <person name="Minx P."/>
            <person name="Pepin K.H."/>
            <person name="Johnson M."/>
            <person name="Thiruvilangam P."/>
            <person name="Bhonagiri V."/>
            <person name="Nash W.E."/>
            <person name="Mardis E.R."/>
            <person name="Wilson R.K."/>
        </authorList>
    </citation>
    <scope>NUCLEOTIDE SEQUENCE [LARGE SCALE GENOMIC DNA]</scope>
    <source>
        <strain evidence="1 2">DSM 17393</strain>
    </source>
</reference>
<comment type="caution">
    <text evidence="1">The sequence shown here is derived from an EMBL/GenBank/DDBJ whole genome shotgun (WGS) entry which is preliminary data.</text>
</comment>
<reference evidence="1 2" key="1">
    <citation type="submission" date="2008-04" db="EMBL/GenBank/DDBJ databases">
        <title>Draft genome sequence of Bacteroides intestinalis (DSM 17393).</title>
        <authorList>
            <person name="Sudarsanam P."/>
            <person name="Ley R."/>
            <person name="Guruge J."/>
            <person name="Turnbaugh P.J."/>
            <person name="Mahowald M."/>
            <person name="Liep D."/>
            <person name="Gordon J."/>
        </authorList>
    </citation>
    <scope>NUCLEOTIDE SEQUENCE [LARGE SCALE GENOMIC DNA]</scope>
    <source>
        <strain evidence="1 2">DSM 17393</strain>
    </source>
</reference>
<dbReference type="eggNOG" id="ENOG5031FIJ">
    <property type="taxonomic scope" value="Bacteria"/>
</dbReference>